<evidence type="ECO:0000313" key="1">
    <source>
        <dbReference type="EMBL" id="KAK7505925.1"/>
    </source>
</evidence>
<protein>
    <submittedName>
        <fullName evidence="1">Uncharacterized protein</fullName>
    </submittedName>
</protein>
<dbReference type="Proteomes" id="UP001519460">
    <property type="component" value="Unassembled WGS sequence"/>
</dbReference>
<dbReference type="EMBL" id="JACVVK020000008">
    <property type="protein sequence ID" value="KAK7505925.1"/>
    <property type="molecule type" value="Genomic_DNA"/>
</dbReference>
<keyword evidence="2" id="KW-1185">Reference proteome</keyword>
<reference evidence="1 2" key="1">
    <citation type="journal article" date="2023" name="Sci. Data">
        <title>Genome assembly of the Korean intertidal mud-creeper Batillaria attramentaria.</title>
        <authorList>
            <person name="Patra A.K."/>
            <person name="Ho P.T."/>
            <person name="Jun S."/>
            <person name="Lee S.J."/>
            <person name="Kim Y."/>
            <person name="Won Y.J."/>
        </authorList>
    </citation>
    <scope>NUCLEOTIDE SEQUENCE [LARGE SCALE GENOMIC DNA]</scope>
    <source>
        <strain evidence="1">Wonlab-2016</strain>
    </source>
</reference>
<comment type="caution">
    <text evidence="1">The sequence shown here is derived from an EMBL/GenBank/DDBJ whole genome shotgun (WGS) entry which is preliminary data.</text>
</comment>
<evidence type="ECO:0000313" key="2">
    <source>
        <dbReference type="Proteomes" id="UP001519460"/>
    </source>
</evidence>
<organism evidence="1 2">
    <name type="scientific">Batillaria attramentaria</name>
    <dbReference type="NCBI Taxonomy" id="370345"/>
    <lineage>
        <taxon>Eukaryota</taxon>
        <taxon>Metazoa</taxon>
        <taxon>Spiralia</taxon>
        <taxon>Lophotrochozoa</taxon>
        <taxon>Mollusca</taxon>
        <taxon>Gastropoda</taxon>
        <taxon>Caenogastropoda</taxon>
        <taxon>Sorbeoconcha</taxon>
        <taxon>Cerithioidea</taxon>
        <taxon>Batillariidae</taxon>
        <taxon>Batillaria</taxon>
    </lineage>
</organism>
<gene>
    <name evidence="1" type="ORF">BaRGS_00002647</name>
</gene>
<accession>A0ABD0M1X9</accession>
<sequence length="96" mass="11080">MVKPCKIHELLPLRPWLKSRLKWGLVQICRTTQRWISGTTTIFLREVKNISRDTSVDNMSDITQIQTKTKLTVHTTRRNTGNDDVILSSSSLARDE</sequence>
<name>A0ABD0M1X9_9CAEN</name>
<proteinExistence type="predicted"/>
<dbReference type="AlphaFoldDB" id="A0ABD0M1X9"/>